<evidence type="ECO:0000313" key="3">
    <source>
        <dbReference type="Proteomes" id="UP001321473"/>
    </source>
</evidence>
<feature type="compositionally biased region" description="Polar residues" evidence="1">
    <location>
        <begin position="1020"/>
        <end position="1031"/>
    </location>
</feature>
<keyword evidence="3" id="KW-1185">Reference proteome</keyword>
<organism evidence="2 3">
    <name type="scientific">Amblyomma americanum</name>
    <name type="common">Lone star tick</name>
    <dbReference type="NCBI Taxonomy" id="6943"/>
    <lineage>
        <taxon>Eukaryota</taxon>
        <taxon>Metazoa</taxon>
        <taxon>Ecdysozoa</taxon>
        <taxon>Arthropoda</taxon>
        <taxon>Chelicerata</taxon>
        <taxon>Arachnida</taxon>
        <taxon>Acari</taxon>
        <taxon>Parasitiformes</taxon>
        <taxon>Ixodida</taxon>
        <taxon>Ixodoidea</taxon>
        <taxon>Ixodidae</taxon>
        <taxon>Amblyomminae</taxon>
        <taxon>Amblyomma</taxon>
    </lineage>
</organism>
<name>A0AAQ4FIF6_AMBAM</name>
<feature type="non-terminal residue" evidence="2">
    <location>
        <position position="1"/>
    </location>
</feature>
<gene>
    <name evidence="2" type="ORF">V5799_023418</name>
</gene>
<feature type="region of interest" description="Disordered" evidence="1">
    <location>
        <begin position="1020"/>
        <end position="1044"/>
    </location>
</feature>
<evidence type="ECO:0000256" key="1">
    <source>
        <dbReference type="SAM" id="MobiDB-lite"/>
    </source>
</evidence>
<sequence>VVAYSAQVLPEHGLVNVSWNTAFLCAAQKTGAAATSFDEWQWTGNRCVGTAPGASTLSAEAFPLNLPVPDFGSGLGGTGANRMNNSLLTLLQVVAYSAQVLPEYGLVNVSWNTAFLCAAQETGAAATSFDEWQWTGNRCVGTAPGASTLSAEAFFLNLPVPDFGSGLGGTGANRMNNSLLTLLQVVAYSAQVLPEHGLVNVSWNTAFLCAAQETGAAATSFDEWQWTGNRCVGTAPGASTLSAEAFFLNLPVPDFGSGLGGTGANRMNNSLLTLLQVVAYSAQVLPEHGLVNVSWNTAFLCAAQETGAAATSFDEWQWTGNRCVGTAPGASTLSAEAFFLNLPVPDFGSGLGGTGANRMNNSLLTLLQVVAYSAQVLPEHGLVNVSWNTAFLCAAQETGAAATSFDEWQWTGNRCVGTAPGASTLSAEAFFLNLPVPDFGSGLGGTGANRMNNSLLTLLQVVAYSAQVLPEHGLVNVSWNAAFLCAAQETGAAATSFDEWQWTGNRCVGTAPGASTLSAEAFFLNLPVPDFGSGLGGTGANRMNNSLLTLLQVVAYSAQVLPEHGLVNVSWNTAFLCAAQETGAAAASFDEWQWTGNRCVGTAPGASTLSAEAFFLNLPVPDFGSGLGGTGANRMNNSLLTLLQVVAYSAQVLPEHGLVNVSWNTAFLCAAQETGAAATSFDEWQWTGNRCVGTAPGASTLSAEAFFLNLPVPDFGSGLGGTGANRMNNSLLTLLQVVAYSAQVLPEHGLVNVSWNTAFLCAAQETGAAATSFDEWQWTGNRCVGTAPGASTLSAEAFSLNLPVPDFGSGLGGTGANRMNNSLLILLQVVAYSAQVLPEHGLVNVSWNTAFLCAAQETGAAATSFDEWQWTGNRCVGTAPGASTLSAEAFFLNLPVPDFGSGLGGTGANRMNNSLLTLLQVVAYSAQVLPEHGLVNVSWNTAFLCAAQETGAAATSFDEWQWTGNRCVGTAPGASTLSAEAWWPILHKFYRNMASSTYRGTRLSFAPHKKQERLQQALTNGNGPATAASAQHQEHRHYRRRRFP</sequence>
<dbReference type="AlphaFoldDB" id="A0AAQ4FIF6"/>
<feature type="compositionally biased region" description="Basic residues" evidence="1">
    <location>
        <begin position="1034"/>
        <end position="1044"/>
    </location>
</feature>
<comment type="caution">
    <text evidence="2">The sequence shown here is derived from an EMBL/GenBank/DDBJ whole genome shotgun (WGS) entry which is preliminary data.</text>
</comment>
<accession>A0AAQ4FIF6</accession>
<dbReference type="EMBL" id="JARKHS020002375">
    <property type="protein sequence ID" value="KAK8786806.1"/>
    <property type="molecule type" value="Genomic_DNA"/>
</dbReference>
<protein>
    <submittedName>
        <fullName evidence="2">Uncharacterized protein</fullName>
    </submittedName>
</protein>
<proteinExistence type="predicted"/>
<reference evidence="2 3" key="1">
    <citation type="journal article" date="2023" name="Arcadia Sci">
        <title>De novo assembly of a long-read Amblyomma americanum tick genome.</title>
        <authorList>
            <person name="Chou S."/>
            <person name="Poskanzer K.E."/>
            <person name="Rollins M."/>
            <person name="Thuy-Boun P.S."/>
        </authorList>
    </citation>
    <scope>NUCLEOTIDE SEQUENCE [LARGE SCALE GENOMIC DNA]</scope>
    <source>
        <strain evidence="2">F_SG_1</strain>
        <tissue evidence="2">Salivary glands</tissue>
    </source>
</reference>
<evidence type="ECO:0000313" key="2">
    <source>
        <dbReference type="EMBL" id="KAK8786806.1"/>
    </source>
</evidence>
<dbReference type="Proteomes" id="UP001321473">
    <property type="component" value="Unassembled WGS sequence"/>
</dbReference>